<dbReference type="PANTHER" id="PTHR33559:SF1">
    <property type="entry name" value="PROTEASOME ASSEMBLY CHAPERONE 4"/>
    <property type="match status" value="1"/>
</dbReference>
<protein>
    <submittedName>
        <fullName evidence="1">Uncharacterized protein</fullName>
    </submittedName>
</protein>
<proteinExistence type="predicted"/>
<dbReference type="GO" id="GO:0043248">
    <property type="term" value="P:proteasome assembly"/>
    <property type="evidence" value="ECO:0007669"/>
    <property type="project" value="InterPro"/>
</dbReference>
<gene>
    <name evidence="1" type="ORF">D9611_000377</name>
</gene>
<evidence type="ECO:0000313" key="1">
    <source>
        <dbReference type="EMBL" id="KAF5325671.1"/>
    </source>
</evidence>
<reference evidence="1 2" key="1">
    <citation type="journal article" date="2020" name="ISME J.">
        <title>Uncovering the hidden diversity of litter-decomposition mechanisms in mushroom-forming fungi.</title>
        <authorList>
            <person name="Floudas D."/>
            <person name="Bentzer J."/>
            <person name="Ahren D."/>
            <person name="Johansson T."/>
            <person name="Persson P."/>
            <person name="Tunlid A."/>
        </authorList>
    </citation>
    <scope>NUCLEOTIDE SEQUENCE [LARGE SCALE GENOMIC DNA]</scope>
    <source>
        <strain evidence="1 2">CBS 175.51</strain>
    </source>
</reference>
<dbReference type="EMBL" id="JAACJK010000163">
    <property type="protein sequence ID" value="KAF5325671.1"/>
    <property type="molecule type" value="Genomic_DNA"/>
</dbReference>
<name>A0A8H5BM48_9AGAR</name>
<organism evidence="1 2">
    <name type="scientific">Ephemerocybe angulata</name>
    <dbReference type="NCBI Taxonomy" id="980116"/>
    <lineage>
        <taxon>Eukaryota</taxon>
        <taxon>Fungi</taxon>
        <taxon>Dikarya</taxon>
        <taxon>Basidiomycota</taxon>
        <taxon>Agaricomycotina</taxon>
        <taxon>Agaricomycetes</taxon>
        <taxon>Agaricomycetidae</taxon>
        <taxon>Agaricales</taxon>
        <taxon>Agaricineae</taxon>
        <taxon>Psathyrellaceae</taxon>
        <taxon>Ephemerocybe</taxon>
    </lineage>
</organism>
<dbReference type="Proteomes" id="UP000541558">
    <property type="component" value="Unassembled WGS sequence"/>
</dbReference>
<dbReference type="InterPro" id="IPR032157">
    <property type="entry name" value="PAC4"/>
</dbReference>
<sequence length="145" mass="15563">MAELRSTGAPAITITTKYLASSTPSLPGLVLQVTQLVDSYMLWVGISDGGPDDIERVASQGSLCKDWAVAMPPRPPAKEASGTSLFRPASSDVALSMAQRLARRFKKQIFLSVDMPAAIVGFGQGQMLLLDAERGIIERLKELES</sequence>
<dbReference type="OrthoDB" id="368507at2759"/>
<dbReference type="Pfam" id="PF16093">
    <property type="entry name" value="PAC4"/>
    <property type="match status" value="1"/>
</dbReference>
<evidence type="ECO:0000313" key="2">
    <source>
        <dbReference type="Proteomes" id="UP000541558"/>
    </source>
</evidence>
<accession>A0A8H5BM48</accession>
<comment type="caution">
    <text evidence="1">The sequence shown here is derived from an EMBL/GenBank/DDBJ whole genome shotgun (WGS) entry which is preliminary data.</text>
</comment>
<dbReference type="PANTHER" id="PTHR33559">
    <property type="entry name" value="PROTEASOME ASSEMBLY CHAPERONE 4"/>
    <property type="match status" value="1"/>
</dbReference>
<keyword evidence="2" id="KW-1185">Reference proteome</keyword>
<dbReference type="AlphaFoldDB" id="A0A8H5BM48"/>